<evidence type="ECO:0000259" key="3">
    <source>
        <dbReference type="Pfam" id="PF05043"/>
    </source>
</evidence>
<dbReference type="EMBL" id="FUKW01000064">
    <property type="protein sequence ID" value="SJN27291.1"/>
    <property type="molecule type" value="Genomic_DNA"/>
</dbReference>
<feature type="domain" description="Mga helix-turn-helix" evidence="3">
    <location>
        <begin position="79"/>
        <end position="159"/>
    </location>
</feature>
<dbReference type="InterPro" id="IPR050661">
    <property type="entry name" value="BglG_antiterminators"/>
</dbReference>
<protein>
    <submittedName>
        <fullName evidence="4">M protein trans-acting positive regulator (Mga)</fullName>
    </submittedName>
</protein>
<evidence type="ECO:0000256" key="2">
    <source>
        <dbReference type="ARBA" id="ARBA00023163"/>
    </source>
</evidence>
<reference evidence="4 5" key="1">
    <citation type="submission" date="2017-02" db="EMBL/GenBank/DDBJ databases">
        <authorList>
            <person name="Peterson S.W."/>
        </authorList>
    </citation>
    <scope>NUCLEOTIDE SEQUENCE [LARGE SCALE GENOMIC DNA]</scope>
    <source>
        <strain evidence="4 5">42ea</strain>
    </source>
</reference>
<dbReference type="RefSeq" id="WP_087057579.1">
    <property type="nucleotide sequence ID" value="NZ_FUKW01000064.1"/>
</dbReference>
<dbReference type="InterPro" id="IPR007737">
    <property type="entry name" value="Mga_HTH"/>
</dbReference>
<dbReference type="Pfam" id="PF05043">
    <property type="entry name" value="Mga"/>
    <property type="match status" value="1"/>
</dbReference>
<evidence type="ECO:0000256" key="1">
    <source>
        <dbReference type="ARBA" id="ARBA00023015"/>
    </source>
</evidence>
<gene>
    <name evidence="4" type="ORF">FM115_04000</name>
</gene>
<dbReference type="PANTHER" id="PTHR30185">
    <property type="entry name" value="CRYPTIC BETA-GLUCOSIDE BGL OPERON ANTITERMINATOR"/>
    <property type="match status" value="1"/>
</dbReference>
<keyword evidence="2" id="KW-0804">Transcription</keyword>
<proteinExistence type="predicted"/>
<name>A0A1R4J585_9LACT</name>
<sequence>MKDLISAKDNRKYRIVETLYFAKKACTIQYLAKKNNISIRSTKTYLDEIKSQLDDIGGVIDTSSKGVFMKLPFYIGIDFFQQQLIRNSLGFKMLELLFFNQTLTSRELEEQLFVSMSSLSRLTSQLKDLLVNHGLVLDSRPYQIKGDEFLIRKFYTKYFHEAYPQTEWPFKNVSEDTLNKLVQSFQLSDSMRIEALNFNKIRLFLAINMFREERGNSLLLTPLKNKGLSSDDFQNTEIKIELWLKSLSMSEDFILKYGKVFSYIYCYYYGSYIKSDKKNHLKYENLDKITNSLEYLSHVFDLPSDNHCHLVHKLDELMTLYSYYNSKTGLNNYLVFRPRDYSLLDIFQNSYPLFYKLAEQELIKVCKNRALTTDQINLEELMFFLLSKWEQLSLHLYNNFSRCRILLHSHINYQHGNNVKALLDSKLEDSLTIELFHKPLISESTLKSYDFDILVSTGTLFLDIEQPIVFMPIKADNESFKPLLSVVQKIKQKHKYMANQKISKRLNEISKPIAE</sequence>
<dbReference type="PANTHER" id="PTHR30185:SF18">
    <property type="entry name" value="TRANSCRIPTIONAL REGULATOR MTLR"/>
    <property type="match status" value="1"/>
</dbReference>
<evidence type="ECO:0000313" key="4">
    <source>
        <dbReference type="EMBL" id="SJN27291.1"/>
    </source>
</evidence>
<accession>A0A1R4J585</accession>
<keyword evidence="1" id="KW-0805">Transcription regulation</keyword>
<dbReference type="AlphaFoldDB" id="A0A1R4J585"/>
<dbReference type="Proteomes" id="UP000195611">
    <property type="component" value="Unassembled WGS sequence"/>
</dbReference>
<organism evidence="4 5">
    <name type="scientific">Marinilactibacillus psychrotolerans 42ea</name>
    <dbReference type="NCBI Taxonomy" id="1255609"/>
    <lineage>
        <taxon>Bacteria</taxon>
        <taxon>Bacillati</taxon>
        <taxon>Bacillota</taxon>
        <taxon>Bacilli</taxon>
        <taxon>Lactobacillales</taxon>
        <taxon>Carnobacteriaceae</taxon>
        <taxon>Marinilactibacillus</taxon>
    </lineage>
</organism>
<evidence type="ECO:0000313" key="5">
    <source>
        <dbReference type="Proteomes" id="UP000195611"/>
    </source>
</evidence>